<name>A0A7S1GDS4_9STRA</name>
<accession>A0A7S1GDS4</accession>
<dbReference type="EMBL" id="HBFS01026338">
    <property type="protein sequence ID" value="CAD8924374.1"/>
    <property type="molecule type" value="Transcribed_RNA"/>
</dbReference>
<gene>
    <name evidence="1" type="ORF">BSP0115_LOCUS17637</name>
</gene>
<sequence length="108" mass="12271">MFPREYSAYFTDQLETIDVGTTLYEVWAKATPGAHPISIGHLELASRFTKSMYGDSKLMFQHTTFDQDIERAPRDVAAEWLGECPRYDECRTCPAEYDCFEGAGASQE</sequence>
<evidence type="ECO:0000313" key="1">
    <source>
        <dbReference type="EMBL" id="CAD8924374.1"/>
    </source>
</evidence>
<dbReference type="AlphaFoldDB" id="A0A7S1GDS4"/>
<reference evidence="1" key="1">
    <citation type="submission" date="2021-01" db="EMBL/GenBank/DDBJ databases">
        <authorList>
            <person name="Corre E."/>
            <person name="Pelletier E."/>
            <person name="Niang G."/>
            <person name="Scheremetjew M."/>
            <person name="Finn R."/>
            <person name="Kale V."/>
            <person name="Holt S."/>
            <person name="Cochrane G."/>
            <person name="Meng A."/>
            <person name="Brown T."/>
            <person name="Cohen L."/>
        </authorList>
    </citation>
    <scope>NUCLEOTIDE SEQUENCE</scope>
    <source>
        <strain evidence="1">Ms1</strain>
    </source>
</reference>
<protein>
    <submittedName>
        <fullName evidence="1">Uncharacterized protein</fullName>
    </submittedName>
</protein>
<organism evidence="1">
    <name type="scientific">Bicosoecida sp. CB-2014</name>
    <dbReference type="NCBI Taxonomy" id="1486930"/>
    <lineage>
        <taxon>Eukaryota</taxon>
        <taxon>Sar</taxon>
        <taxon>Stramenopiles</taxon>
        <taxon>Bigyra</taxon>
        <taxon>Opalozoa</taxon>
        <taxon>Bicosoecida</taxon>
    </lineage>
</organism>
<proteinExistence type="predicted"/>